<comment type="caution">
    <text evidence="4">The sequence shown here is derived from an EMBL/GenBank/DDBJ whole genome shotgun (WGS) entry which is preliminary data.</text>
</comment>
<dbReference type="AlphaFoldDB" id="A0A8X6VVI0"/>
<dbReference type="EMBL" id="BMAU01021362">
    <property type="protein sequence ID" value="GFY23186.1"/>
    <property type="molecule type" value="Genomic_DNA"/>
</dbReference>
<dbReference type="InterPro" id="IPR036084">
    <property type="entry name" value="Ser_inhib-like_sf"/>
</dbReference>
<evidence type="ECO:0000259" key="3">
    <source>
        <dbReference type="Pfam" id="PF01826"/>
    </source>
</evidence>
<feature type="domain" description="TIL" evidence="3">
    <location>
        <begin position="652"/>
        <end position="707"/>
    </location>
</feature>
<dbReference type="PANTHER" id="PTHR23259:SF70">
    <property type="entry name" value="ACCESSORY GLAND PROTEIN ACP62F-RELATED"/>
    <property type="match status" value="1"/>
</dbReference>
<organism evidence="4 5">
    <name type="scientific">Trichonephila clavipes</name>
    <name type="common">Golden silk orbweaver</name>
    <name type="synonym">Nephila clavipes</name>
    <dbReference type="NCBI Taxonomy" id="2585209"/>
    <lineage>
        <taxon>Eukaryota</taxon>
        <taxon>Metazoa</taxon>
        <taxon>Ecdysozoa</taxon>
        <taxon>Arthropoda</taxon>
        <taxon>Chelicerata</taxon>
        <taxon>Arachnida</taxon>
        <taxon>Araneae</taxon>
        <taxon>Araneomorphae</taxon>
        <taxon>Entelegynae</taxon>
        <taxon>Araneoidea</taxon>
        <taxon>Nephilidae</taxon>
        <taxon>Trichonephila</taxon>
    </lineage>
</organism>
<name>A0A8X6VVI0_TRICX</name>
<gene>
    <name evidence="4" type="primary">Zan</name>
    <name evidence="4" type="ORF">TNCV_3764261</name>
</gene>
<feature type="domain" description="TIL" evidence="3">
    <location>
        <begin position="525"/>
        <end position="580"/>
    </location>
</feature>
<feature type="domain" description="TIL" evidence="3">
    <location>
        <begin position="718"/>
        <end position="773"/>
    </location>
</feature>
<keyword evidence="1" id="KW-0646">Protease inhibitor</keyword>
<feature type="domain" description="TIL" evidence="3">
    <location>
        <begin position="150"/>
        <end position="197"/>
    </location>
</feature>
<evidence type="ECO:0000256" key="2">
    <source>
        <dbReference type="ARBA" id="ARBA00023157"/>
    </source>
</evidence>
<dbReference type="Pfam" id="PF01826">
    <property type="entry name" value="TIL"/>
    <property type="match status" value="13"/>
</dbReference>
<feature type="domain" description="TIL" evidence="3">
    <location>
        <begin position="334"/>
        <end position="389"/>
    </location>
</feature>
<feature type="domain" description="TIL" evidence="3">
    <location>
        <begin position="851"/>
        <end position="905"/>
    </location>
</feature>
<dbReference type="Gene3D" id="2.10.25.10">
    <property type="entry name" value="Laminin"/>
    <property type="match status" value="13"/>
</dbReference>
<feature type="domain" description="TIL" evidence="3">
    <location>
        <begin position="40"/>
        <end position="95"/>
    </location>
</feature>
<keyword evidence="2" id="KW-1015">Disulfide bond</keyword>
<evidence type="ECO:0000256" key="1">
    <source>
        <dbReference type="ARBA" id="ARBA00022690"/>
    </source>
</evidence>
<keyword evidence="5" id="KW-1185">Reference proteome</keyword>
<feature type="domain" description="TIL" evidence="3">
    <location>
        <begin position="270"/>
        <end position="324"/>
    </location>
</feature>
<sequence length="981" mass="109405">MPEDLRTWMYICDEGHVRGPNGKCIPKEQCPRGSDNECVKENTKFSHCGANPVCQKNCENHDQVIPCPRICVPGCVCEDGFVEGLDGECISVDKCPPRSEAESLFCRSIRRRQLRSCFWKTVVLPQLRLIEKEFGFGFQLLKTFDLAALAQCLAHCQKNCTNYDKIIPCPKICVPGCICDEGHVRGPNGKCIPKGQCPRGSDNECVKENTKFSHCGANPVCQKNCENHDQVIPCPRICVPGCVCEDGFVEGLDGECISVDKCPPRSEEKCPEHEHWDRCLAHCQKNCTNYDKIIPCPKICVPGCICDEGHVRGPNGKCIPKEQCPRGSDNECVKENTKFSHCGANPVCQKNCENHDQMIPCPRICVPGCVCEDGFVEGLDGECISVDKCPPRSEVESLFCRSIRRRQLRSCFWKTVVLPQLRLIEKEFGFGFQLLKTFDLAALAQMRIQYSQTCIHKKKKCPKHEHWDRCLAHCQKNCTNYDKIIPCPKICVPGCICDEGHVRGPNGKCIPKEQCPRGSDNECVKENTKFSHCGANPVCQKNCENHDQVIPCPRICVPGCVCEDGFVEGLDGECISVDKCPPRSEEKCPEHEHWDRCLAHCQKNCTNYDKIIPCPKICVPGCICDEGHVRGPNGKCIPKEQCPRGSDNECVKENTKFSHCGANPVCQKNCENHDQMIPCPRICVPGCVCKDGFVEGVDGECISVDKCPPRSEDRKCTKENTKFTECGAYPFCQKNCENHDKIIPCPPICLPGCVCKDGFVQNSDGECIAIDKCPPKSEGISNCPPNEHYEFCGSICPNTCFDEIDVNKCPYNCCKEGCFCNKGLVRRPDGKCVTRDECPLRSGNKKGHQKCPEHEHWDKCLAHCQKNCTNYNKIVPCTMICVPGCICDEGHVRGPNDKCIPKGQCPRGSERKYKKRSCPPGEHISVCMSHCQKTCDNYEKPTPCPRKCKKGCVCDGGLVRGPRGKCIMPSKCPGIHNHKNY</sequence>
<protein>
    <submittedName>
        <fullName evidence="4">Zonadhesin</fullName>
    </submittedName>
</protein>
<dbReference type="CDD" id="cd19941">
    <property type="entry name" value="TIL"/>
    <property type="match status" value="13"/>
</dbReference>
<proteinExistence type="predicted"/>
<dbReference type="InterPro" id="IPR002919">
    <property type="entry name" value="TIL_dom"/>
</dbReference>
<feature type="domain" description="TIL" evidence="3">
    <location>
        <begin position="461"/>
        <end position="515"/>
    </location>
</feature>
<feature type="domain" description="TIL" evidence="3">
    <location>
        <begin position="588"/>
        <end position="642"/>
    </location>
</feature>
<feature type="domain" description="TIL" evidence="3">
    <location>
        <begin position="918"/>
        <end position="972"/>
    </location>
</feature>
<dbReference type="Proteomes" id="UP000887159">
    <property type="component" value="Unassembled WGS sequence"/>
</dbReference>
<dbReference type="SUPFAM" id="SSF57567">
    <property type="entry name" value="Serine protease inhibitors"/>
    <property type="match status" value="13"/>
</dbReference>
<reference evidence="4" key="1">
    <citation type="submission" date="2020-08" db="EMBL/GenBank/DDBJ databases">
        <title>Multicomponent nature underlies the extraordinary mechanical properties of spider dragline silk.</title>
        <authorList>
            <person name="Kono N."/>
            <person name="Nakamura H."/>
            <person name="Mori M."/>
            <person name="Yoshida Y."/>
            <person name="Ohtoshi R."/>
            <person name="Malay A.D."/>
            <person name="Moran D.A.P."/>
            <person name="Tomita M."/>
            <person name="Numata K."/>
            <person name="Arakawa K."/>
        </authorList>
    </citation>
    <scope>NUCLEOTIDE SEQUENCE</scope>
</reference>
<dbReference type="InterPro" id="IPR051368">
    <property type="entry name" value="SerProtInhib-TIL_Domain"/>
</dbReference>
<evidence type="ECO:0000313" key="4">
    <source>
        <dbReference type="EMBL" id="GFY23186.1"/>
    </source>
</evidence>
<feature type="domain" description="TIL" evidence="3">
    <location>
        <begin position="783"/>
        <end position="838"/>
    </location>
</feature>
<dbReference type="GO" id="GO:0030414">
    <property type="term" value="F:peptidase inhibitor activity"/>
    <property type="evidence" value="ECO:0007669"/>
    <property type="project" value="UniProtKB-KW"/>
</dbReference>
<evidence type="ECO:0000313" key="5">
    <source>
        <dbReference type="Proteomes" id="UP000887159"/>
    </source>
</evidence>
<feature type="domain" description="TIL" evidence="3">
    <location>
        <begin position="207"/>
        <end position="262"/>
    </location>
</feature>
<dbReference type="PANTHER" id="PTHR23259">
    <property type="entry name" value="RIDDLE"/>
    <property type="match status" value="1"/>
</dbReference>
<accession>A0A8X6VVI0</accession>